<comment type="caution">
    <text evidence="1">The sequence shown here is derived from an EMBL/GenBank/DDBJ whole genome shotgun (WGS) entry which is preliminary data.</text>
</comment>
<proteinExistence type="predicted"/>
<gene>
    <name evidence="1" type="ORF">MEDL_17007</name>
</gene>
<reference evidence="1" key="1">
    <citation type="submission" date="2021-03" db="EMBL/GenBank/DDBJ databases">
        <authorList>
            <person name="Bekaert M."/>
        </authorList>
    </citation>
    <scope>NUCLEOTIDE SEQUENCE</scope>
</reference>
<organism evidence="1 2">
    <name type="scientific">Mytilus edulis</name>
    <name type="common">Blue mussel</name>
    <dbReference type="NCBI Taxonomy" id="6550"/>
    <lineage>
        <taxon>Eukaryota</taxon>
        <taxon>Metazoa</taxon>
        <taxon>Spiralia</taxon>
        <taxon>Lophotrochozoa</taxon>
        <taxon>Mollusca</taxon>
        <taxon>Bivalvia</taxon>
        <taxon>Autobranchia</taxon>
        <taxon>Pteriomorphia</taxon>
        <taxon>Mytilida</taxon>
        <taxon>Mytiloidea</taxon>
        <taxon>Mytilidae</taxon>
        <taxon>Mytilinae</taxon>
        <taxon>Mytilus</taxon>
    </lineage>
</organism>
<dbReference type="EMBL" id="CAJPWZ010000889">
    <property type="protein sequence ID" value="CAG2202441.1"/>
    <property type="molecule type" value="Genomic_DNA"/>
</dbReference>
<protein>
    <submittedName>
        <fullName evidence="1">Uncharacterized protein</fullName>
    </submittedName>
</protein>
<accession>A0A8S3R5I4</accession>
<dbReference type="OrthoDB" id="6424433at2759"/>
<dbReference type="PANTHER" id="PTHR47331">
    <property type="entry name" value="PHD-TYPE DOMAIN-CONTAINING PROTEIN"/>
    <property type="match status" value="1"/>
</dbReference>
<evidence type="ECO:0000313" key="2">
    <source>
        <dbReference type="Proteomes" id="UP000683360"/>
    </source>
</evidence>
<name>A0A8S3R5I4_MYTED</name>
<evidence type="ECO:0000313" key="1">
    <source>
        <dbReference type="EMBL" id="CAG2202441.1"/>
    </source>
</evidence>
<keyword evidence="2" id="KW-1185">Reference proteome</keyword>
<dbReference type="Proteomes" id="UP000683360">
    <property type="component" value="Unassembled WGS sequence"/>
</dbReference>
<dbReference type="AlphaFoldDB" id="A0A8S3R5I4"/>
<sequence length="294" mass="33468">MGALIDARLANYLLRFIETHKTYFWSDSQIVLSWISSTKTLPTFVSNCLKEIRKLAENSDLRYCPTDQNQADYLTHGITAKQLMNSVLWIKGLKWVANKTEWPNWTRNVENCNTFSTITQESMDAEINVPKTSCIQIDKYSSFSKLVRITAFGIISIQEIGEAENTFIRNVQRTTFELEIDSLNPSSKHKVAIVRQLRLYLDDNGLLRCGGRLNNAPLDYNTKILVNKSPPGSQAVTSVVIQSVLNSYTCSLSPVHTLLCSEDDLLFFSYNNPTSRIKTVIFHSRRSITFYSDV</sequence>